<dbReference type="Pfam" id="PF16987">
    <property type="entry name" value="KIX_2"/>
    <property type="match status" value="1"/>
</dbReference>
<gene>
    <name evidence="4" type="ORF">RchiOBHm_Chr5g0075711</name>
</gene>
<evidence type="ECO:0000256" key="2">
    <source>
        <dbReference type="ARBA" id="ARBA00023242"/>
    </source>
</evidence>
<name>A0A2P6QLI1_ROSCH</name>
<dbReference type="InterPro" id="IPR036529">
    <property type="entry name" value="KIX_dom_sf"/>
</dbReference>
<dbReference type="Gene3D" id="1.10.246.20">
    <property type="entry name" value="Coactivator CBP, KIX domain"/>
    <property type="match status" value="1"/>
</dbReference>
<dbReference type="GO" id="GO:0005634">
    <property type="term" value="C:nucleus"/>
    <property type="evidence" value="ECO:0007669"/>
    <property type="project" value="UniProtKB-SubCell"/>
</dbReference>
<keyword evidence="5" id="KW-1185">Reference proteome</keyword>
<comment type="subcellular location">
    <subcellularLocation>
        <location evidence="1">Nucleus</location>
    </subcellularLocation>
</comment>
<dbReference type="Proteomes" id="UP000238479">
    <property type="component" value="Chromosome 5"/>
</dbReference>
<dbReference type="PANTHER" id="PTHR33137">
    <property type="entry name" value="MEDIATOR OF RNA POLYMERASE II TRANSCRIPTION SUBUNIT 15A-RELATED"/>
    <property type="match status" value="1"/>
</dbReference>
<reference evidence="4 5" key="1">
    <citation type="journal article" date="2018" name="Nat. Genet.">
        <title>The Rosa genome provides new insights in the design of modern roses.</title>
        <authorList>
            <person name="Bendahmane M."/>
        </authorList>
    </citation>
    <scope>NUCLEOTIDE SEQUENCE [LARGE SCALE GENOMIC DNA]</scope>
    <source>
        <strain evidence="5">cv. Old Blush</strain>
    </source>
</reference>
<dbReference type="EMBL" id="PDCK01000043">
    <property type="protein sequence ID" value="PRQ35042.1"/>
    <property type="molecule type" value="Genomic_DNA"/>
</dbReference>
<dbReference type="GO" id="GO:0003713">
    <property type="term" value="F:transcription coactivator activity"/>
    <property type="evidence" value="ECO:0007669"/>
    <property type="project" value="InterPro"/>
</dbReference>
<evidence type="ECO:0000259" key="3">
    <source>
        <dbReference type="Pfam" id="PF16987"/>
    </source>
</evidence>
<evidence type="ECO:0000313" key="5">
    <source>
        <dbReference type="Proteomes" id="UP000238479"/>
    </source>
</evidence>
<feature type="domain" description="Mediator complex subunit 15 KIX" evidence="3">
    <location>
        <begin position="61"/>
        <end position="136"/>
    </location>
</feature>
<dbReference type="PANTHER" id="PTHR33137:SF4">
    <property type="entry name" value="MEDIATOR OF RNA POLYMERASE II TRANSCRIPTION SUBUNIT 15A-RELATED"/>
    <property type="match status" value="1"/>
</dbReference>
<accession>A0A2P6QLI1</accession>
<dbReference type="STRING" id="74649.A0A2P6QLI1"/>
<dbReference type="InterPro" id="IPR036546">
    <property type="entry name" value="MED15_KIX"/>
</dbReference>
<evidence type="ECO:0000313" key="4">
    <source>
        <dbReference type="EMBL" id="PRQ35042.1"/>
    </source>
</evidence>
<evidence type="ECO:0000256" key="1">
    <source>
        <dbReference type="ARBA" id="ARBA00004123"/>
    </source>
</evidence>
<dbReference type="Gramene" id="PRQ35042">
    <property type="protein sequence ID" value="PRQ35042"/>
    <property type="gene ID" value="RchiOBHm_Chr5g0075711"/>
</dbReference>
<comment type="caution">
    <text evidence="4">The sequence shown here is derived from an EMBL/GenBank/DDBJ whole genome shotgun (WGS) entry which is preliminary data.</text>
</comment>
<dbReference type="InterPro" id="IPR044661">
    <property type="entry name" value="MED15a/b/c-like"/>
</dbReference>
<dbReference type="AlphaFoldDB" id="A0A2P6QLI1"/>
<dbReference type="GO" id="GO:0031490">
    <property type="term" value="F:chromatin DNA binding"/>
    <property type="evidence" value="ECO:0007669"/>
    <property type="project" value="InterPro"/>
</dbReference>
<protein>
    <submittedName>
        <fullName evidence="4">Putative coactivator CBP, KIX domain-containing protein</fullName>
    </submittedName>
</protein>
<dbReference type="SUPFAM" id="SSF47040">
    <property type="entry name" value="Kix domain of CBP (creb binding protein)"/>
    <property type="match status" value="1"/>
</dbReference>
<keyword evidence="2" id="KW-0539">Nucleus</keyword>
<dbReference type="FunFam" id="1.10.246.20:FF:000003">
    <property type="entry name" value="Mediator of RNA polymerase II transcription subunit 15a"/>
    <property type="match status" value="1"/>
</dbReference>
<sequence>MWNCRKESKGNQEVSKVHSKVLLHLSQSTSLSLSASLKILMDTNINSDQRPPQGGEAPDDTGNWRMYLMPDSRQRVVNKIFETLKMHLPFSGQEGLLELKRIALRFEEKVYAIASSQSDYLRKICLKMLTIEGKEVATSPPSNLKRHRVLAFETEYQVL</sequence>
<organism evidence="4 5">
    <name type="scientific">Rosa chinensis</name>
    <name type="common">China rose</name>
    <dbReference type="NCBI Taxonomy" id="74649"/>
    <lineage>
        <taxon>Eukaryota</taxon>
        <taxon>Viridiplantae</taxon>
        <taxon>Streptophyta</taxon>
        <taxon>Embryophyta</taxon>
        <taxon>Tracheophyta</taxon>
        <taxon>Spermatophyta</taxon>
        <taxon>Magnoliopsida</taxon>
        <taxon>eudicotyledons</taxon>
        <taxon>Gunneridae</taxon>
        <taxon>Pentapetalae</taxon>
        <taxon>rosids</taxon>
        <taxon>fabids</taxon>
        <taxon>Rosales</taxon>
        <taxon>Rosaceae</taxon>
        <taxon>Rosoideae</taxon>
        <taxon>Rosoideae incertae sedis</taxon>
        <taxon>Rosa</taxon>
    </lineage>
</organism>
<proteinExistence type="predicted"/>